<organism evidence="1 2">
    <name type="scientific">Helcococcus kunzii ATCC 51366</name>
    <dbReference type="NCBI Taxonomy" id="883114"/>
    <lineage>
        <taxon>Bacteria</taxon>
        <taxon>Bacillati</taxon>
        <taxon>Bacillota</taxon>
        <taxon>Tissierellia</taxon>
        <taxon>Tissierellales</taxon>
        <taxon>Peptoniphilaceae</taxon>
        <taxon>Helcococcus</taxon>
    </lineage>
</organism>
<name>H3NLT2_9FIRM</name>
<evidence type="ECO:0000313" key="1">
    <source>
        <dbReference type="EMBL" id="EHR35602.1"/>
    </source>
</evidence>
<dbReference type="HOGENOM" id="CLU_2232819_0_0_9"/>
<dbReference type="Proteomes" id="UP000004191">
    <property type="component" value="Unassembled WGS sequence"/>
</dbReference>
<dbReference type="RefSeq" id="WP_005397242.1">
    <property type="nucleotide sequence ID" value="NZ_JH601088.1"/>
</dbReference>
<dbReference type="EMBL" id="AGEI01000011">
    <property type="protein sequence ID" value="EHR35602.1"/>
    <property type="molecule type" value="Genomic_DNA"/>
</dbReference>
<gene>
    <name evidence="1" type="ORF">HMPREF9709_00293</name>
</gene>
<evidence type="ECO:0000313" key="2">
    <source>
        <dbReference type="Proteomes" id="UP000004191"/>
    </source>
</evidence>
<protein>
    <submittedName>
        <fullName evidence="1">Uncharacterized protein</fullName>
    </submittedName>
</protein>
<dbReference type="AlphaFoldDB" id="H3NLT2"/>
<reference evidence="1 2" key="1">
    <citation type="submission" date="2012-01" db="EMBL/GenBank/DDBJ databases">
        <title>The Genome Sequence of Helcococcus kunzii ATCC 51366.</title>
        <authorList>
            <consortium name="The Broad Institute Genome Sequencing Platform"/>
            <person name="Earl A."/>
            <person name="Ward D."/>
            <person name="Feldgarden M."/>
            <person name="Gevers D."/>
            <person name="Huys G."/>
            <person name="Young S.K."/>
            <person name="Zeng Q."/>
            <person name="Gargeya S."/>
            <person name="Fitzgerald M."/>
            <person name="Haas B."/>
            <person name="Abouelleil A."/>
            <person name="Alvarado L."/>
            <person name="Arachchi H.M."/>
            <person name="Berlin A."/>
            <person name="Chapman S.B."/>
            <person name="Gearin G."/>
            <person name="Goldberg J."/>
            <person name="Griggs A."/>
            <person name="Gujja S."/>
            <person name="Hansen M."/>
            <person name="Heiman D."/>
            <person name="Howarth C."/>
            <person name="Larimer J."/>
            <person name="Lui A."/>
            <person name="MacDonald P.J.P."/>
            <person name="McCowen C."/>
            <person name="Montmayeur A."/>
            <person name="Murphy C."/>
            <person name="Neiman D."/>
            <person name="Pearson M."/>
            <person name="Priest M."/>
            <person name="Roberts A."/>
            <person name="Saif S."/>
            <person name="Shea T."/>
            <person name="Sisk P."/>
            <person name="Stolte C."/>
            <person name="Sykes S."/>
            <person name="Wortman J."/>
            <person name="Nusbaum C."/>
            <person name="Birren B."/>
        </authorList>
    </citation>
    <scope>NUCLEOTIDE SEQUENCE [LARGE SCALE GENOMIC DNA]</scope>
    <source>
        <strain evidence="1 2">ATCC 51366</strain>
    </source>
</reference>
<sequence>MKSKITRIIYICLMTFLLVNSTVLYAKSQNDSVKLGIVRPFIIHEESYTYSKGNGGYWTTVQEGRYYYHGYMKFIKYENGIHYYKGTLNMISNPNGFYFIEKHKE</sequence>
<accession>H3NLT2</accession>
<keyword evidence="2" id="KW-1185">Reference proteome</keyword>
<dbReference type="GeneID" id="96998306"/>
<proteinExistence type="predicted"/>
<comment type="caution">
    <text evidence="1">The sequence shown here is derived from an EMBL/GenBank/DDBJ whole genome shotgun (WGS) entry which is preliminary data.</text>
</comment>